<dbReference type="STRING" id="42156.A0A3P6S214"/>
<dbReference type="Proteomes" id="UP000277928">
    <property type="component" value="Unassembled WGS sequence"/>
</dbReference>
<evidence type="ECO:0000313" key="2">
    <source>
        <dbReference type="EMBL" id="VDK69732.1"/>
    </source>
</evidence>
<organism evidence="2 3">
    <name type="scientific">Litomosoides sigmodontis</name>
    <name type="common">Filarial nematode worm</name>
    <dbReference type="NCBI Taxonomy" id="42156"/>
    <lineage>
        <taxon>Eukaryota</taxon>
        <taxon>Metazoa</taxon>
        <taxon>Ecdysozoa</taxon>
        <taxon>Nematoda</taxon>
        <taxon>Chromadorea</taxon>
        <taxon>Rhabditida</taxon>
        <taxon>Spirurina</taxon>
        <taxon>Spiruromorpha</taxon>
        <taxon>Filarioidea</taxon>
        <taxon>Onchocercidae</taxon>
        <taxon>Litomosoides</taxon>
    </lineage>
</organism>
<name>A0A3P6S214_LITSI</name>
<feature type="region of interest" description="Disordered" evidence="1">
    <location>
        <begin position="244"/>
        <end position="263"/>
    </location>
</feature>
<keyword evidence="3" id="KW-1185">Reference proteome</keyword>
<sequence>MPRRGFDSIRRMPIVVIPRKRKYKNYASKRRNTQFIASLRRCFSDPMSYRSYNHWDGLSRPFSPEKPSSSLSSSTNAAPIAAIPEATSFDDSTIKIEARTRKEFASSVLKKSKFEERGAIFGNELIDQGDKEGDGRKIRDNLKSSNIFDFEIKKAGIAANYSGNVIPYINHEGESLVNVALRAPTPPTTSRVRPRNLASRGAMLSRTSAVETPLIKRRLLDCERYPEGIANNRKDYHREYVNLPSGSNNLDEREEERTAEQKAQNTVTAVTAAFSTLTLEPQQTEYERAIAEQASNTGAITVVGGREAARTAGQVSIRLVSETEKPVMPVPQQPNVNLPNDNNNAFSISGDSGPQKSRKAVPQSTVITLIPPPSTRKLKPIKFSHNSLLATLQLPPSISAKVDRIVANAGRKEKEGCSTHAAVSSVSFSVDTEILSLRVVNPFR</sequence>
<accession>A0A3P6S214</accession>
<dbReference type="EMBL" id="UYRX01000025">
    <property type="protein sequence ID" value="VDK69732.1"/>
    <property type="molecule type" value="Genomic_DNA"/>
</dbReference>
<gene>
    <name evidence="2" type="ORF">NLS_LOCUS858</name>
</gene>
<proteinExistence type="predicted"/>
<evidence type="ECO:0000313" key="3">
    <source>
        <dbReference type="Proteomes" id="UP000277928"/>
    </source>
</evidence>
<protein>
    <submittedName>
        <fullName evidence="2">Uncharacterized protein</fullName>
    </submittedName>
</protein>
<dbReference type="AlphaFoldDB" id="A0A3P6S214"/>
<dbReference type="OrthoDB" id="283111at2759"/>
<evidence type="ECO:0000256" key="1">
    <source>
        <dbReference type="SAM" id="MobiDB-lite"/>
    </source>
</evidence>
<reference evidence="2 3" key="1">
    <citation type="submission" date="2018-08" db="EMBL/GenBank/DDBJ databases">
        <authorList>
            <person name="Laetsch R D."/>
            <person name="Stevens L."/>
            <person name="Kumar S."/>
            <person name="Blaxter L. M."/>
        </authorList>
    </citation>
    <scope>NUCLEOTIDE SEQUENCE [LARGE SCALE GENOMIC DNA]</scope>
</reference>